<evidence type="ECO:0000256" key="7">
    <source>
        <dbReference type="SAM" id="Phobius"/>
    </source>
</evidence>
<evidence type="ECO:0000256" key="2">
    <source>
        <dbReference type="ARBA" id="ARBA00012438"/>
    </source>
</evidence>
<keyword evidence="7" id="KW-0472">Membrane</keyword>
<evidence type="ECO:0000256" key="5">
    <source>
        <dbReference type="ARBA" id="ARBA00022777"/>
    </source>
</evidence>
<evidence type="ECO:0000313" key="9">
    <source>
        <dbReference type="EMBL" id="PJL24709.1"/>
    </source>
</evidence>
<dbReference type="SMART" id="SM00387">
    <property type="entry name" value="HATPase_c"/>
    <property type="match status" value="1"/>
</dbReference>
<gene>
    <name evidence="9" type="ORF">B9Y64_19325</name>
</gene>
<dbReference type="EC" id="2.7.13.3" evidence="2"/>
<dbReference type="EMBL" id="NEQV01000007">
    <property type="protein sequence ID" value="PJL24709.1"/>
    <property type="molecule type" value="Genomic_DNA"/>
</dbReference>
<dbReference type="Gene3D" id="1.10.287.130">
    <property type="match status" value="1"/>
</dbReference>
<dbReference type="FunFam" id="3.30.565.10:FF:000010">
    <property type="entry name" value="Sensor histidine kinase RcsC"/>
    <property type="match status" value="1"/>
</dbReference>
<dbReference type="PANTHER" id="PTHR43047">
    <property type="entry name" value="TWO-COMPONENT HISTIDINE PROTEIN KINASE"/>
    <property type="match status" value="1"/>
</dbReference>
<feature type="domain" description="Histidine kinase" evidence="8">
    <location>
        <begin position="547"/>
        <end position="767"/>
    </location>
</feature>
<evidence type="ECO:0000256" key="4">
    <source>
        <dbReference type="ARBA" id="ARBA00022679"/>
    </source>
</evidence>
<dbReference type="InterPro" id="IPR036097">
    <property type="entry name" value="HisK_dim/P_sf"/>
</dbReference>
<evidence type="ECO:0000256" key="3">
    <source>
        <dbReference type="ARBA" id="ARBA00022553"/>
    </source>
</evidence>
<dbReference type="SUPFAM" id="SSF55874">
    <property type="entry name" value="ATPase domain of HSP90 chaperone/DNA topoisomerase II/histidine kinase"/>
    <property type="match status" value="1"/>
</dbReference>
<dbReference type="RefSeq" id="WP_162292385.1">
    <property type="nucleotide sequence ID" value="NZ_NEQV01000007.1"/>
</dbReference>
<comment type="catalytic activity">
    <reaction evidence="1">
        <text>ATP + protein L-histidine = ADP + protein N-phospho-L-histidine.</text>
        <dbReference type="EC" id="2.7.13.3"/>
    </reaction>
</comment>
<dbReference type="Proteomes" id="UP000230167">
    <property type="component" value="Unassembled WGS sequence"/>
</dbReference>
<keyword evidence="7" id="KW-0812">Transmembrane</keyword>
<keyword evidence="4" id="KW-0808">Transferase</keyword>
<dbReference type="SUPFAM" id="SSF47384">
    <property type="entry name" value="Homodimeric domain of signal transducing histidine kinase"/>
    <property type="match status" value="1"/>
</dbReference>
<reference evidence="9 10" key="1">
    <citation type="journal article" date="2017" name="Front. Microbiol.">
        <title>Double-Face Meets the Bacterial World: The Opportunistic Pathogen Stenotrophomonas maltophilia.</title>
        <authorList>
            <person name="Lira F."/>
            <person name="Berg G."/>
            <person name="Martinez J.L."/>
        </authorList>
    </citation>
    <scope>NUCLEOTIDE SEQUENCE [LARGE SCALE GENOMIC DNA]</scope>
    <source>
        <strain evidence="9 10">EA1</strain>
    </source>
</reference>
<dbReference type="InterPro" id="IPR004358">
    <property type="entry name" value="Sig_transdc_His_kin-like_C"/>
</dbReference>
<keyword evidence="3" id="KW-0597">Phosphoprotein</keyword>
<dbReference type="CDD" id="cd16922">
    <property type="entry name" value="HATPase_EvgS-ArcB-TorS-like"/>
    <property type="match status" value="1"/>
</dbReference>
<keyword evidence="6" id="KW-0902">Two-component regulatory system</keyword>
<keyword evidence="7" id="KW-1133">Transmembrane helix</keyword>
<dbReference type="CDD" id="cd00082">
    <property type="entry name" value="HisKA"/>
    <property type="match status" value="1"/>
</dbReference>
<evidence type="ECO:0000256" key="1">
    <source>
        <dbReference type="ARBA" id="ARBA00000085"/>
    </source>
</evidence>
<comment type="caution">
    <text evidence="9">The sequence shown here is derived from an EMBL/GenBank/DDBJ whole genome shotgun (WGS) entry which is preliminary data.</text>
</comment>
<evidence type="ECO:0000256" key="6">
    <source>
        <dbReference type="ARBA" id="ARBA00023012"/>
    </source>
</evidence>
<organism evidence="9 10">
    <name type="scientific">Stenotrophomonas maltophilia</name>
    <name type="common">Pseudomonas maltophilia</name>
    <name type="synonym">Xanthomonas maltophilia</name>
    <dbReference type="NCBI Taxonomy" id="40324"/>
    <lineage>
        <taxon>Bacteria</taxon>
        <taxon>Pseudomonadati</taxon>
        <taxon>Pseudomonadota</taxon>
        <taxon>Gammaproteobacteria</taxon>
        <taxon>Lysobacterales</taxon>
        <taxon>Lysobacteraceae</taxon>
        <taxon>Stenotrophomonas</taxon>
        <taxon>Stenotrophomonas maltophilia group</taxon>
    </lineage>
</organism>
<evidence type="ECO:0000259" key="8">
    <source>
        <dbReference type="PROSITE" id="PS50109"/>
    </source>
</evidence>
<dbReference type="InterPro" id="IPR036890">
    <property type="entry name" value="HATPase_C_sf"/>
</dbReference>
<sequence>MRRASTSDSVHRSAQPAGADAEWPLVQTLRRCHRRLLFTSALIISIAGLATLLAIVALQVDHYRNVTLEAFQNTRQTLGEELRQQQDNHDRWVKMADYSWSQRTLRADGDALRTRYLAGGERLVLAADERSAPQMMLGLGTRNWDAAQLERYLQLSLSVSLINRLTAVDDAGDEAAILYFFDPSGHYLSLGQGITEQALKQALRVQSRDAVFAELRERAQLVRPASEEDRVPMLQGMGTRDQTRVRIGRHPVNQRPGLYSTFYVHDGEQPIAAFVAFSSSEHILGLLRGAGDAQRVLLGPDGDRLLATGNAKDGAVALDLAGLDPVDPASALPASRFVDGTLRLVGGVPGTPWLLVESHGWRAIAAGALPWLMVAALAYAILAAGLWMLAHRLGKRWLEPLYRNIAQVFDSERRLANAVSGGTTGLYVLDAATGSVVFQNNALARCTGATAQGLEALPTRLWQAFQQQGARNACCLDTEFELDLVGGEGGAQGQLLVHARMGAFDGQQRLHLALTDITARGARERQQAQALRDADAQSLAKSNFLAAMVHEIRTPLYGMLGHLELLDRSRLDSAQQNRAHRIRESADSLLGIVNDVLDLSRLEAGQMNLSTSGFDPGELVERVAMLYAPLALAKGLDLDYRIQADMPTQCQGAVDALERILRNLTSNAVKFTASGRVELRAEWLATPEGSRLKLEVADSGMGLDAWQQARLFQPFVQADDSIGERFGGSGLGLSLCRQLCDALRGSIAVDSTHGVGSVFTVEFPMAAAAGEPSASPLQGRVIGILSPSRTWRGELERRLLRWGATVRNLSVGEDVSTLDLADVDALLLFKLPMIQDRWSRQRFRRSMLKSELCTGSMS</sequence>
<dbReference type="Pfam" id="PF02518">
    <property type="entry name" value="HATPase_c"/>
    <property type="match status" value="1"/>
</dbReference>
<dbReference type="InterPro" id="IPR003594">
    <property type="entry name" value="HATPase_dom"/>
</dbReference>
<evidence type="ECO:0000313" key="10">
    <source>
        <dbReference type="Proteomes" id="UP000230167"/>
    </source>
</evidence>
<dbReference type="PANTHER" id="PTHR43047:SF78">
    <property type="entry name" value="SENSORY_REGULATORY PROTEIN RPFC"/>
    <property type="match status" value="1"/>
</dbReference>
<keyword evidence="5" id="KW-0418">Kinase</keyword>
<dbReference type="SMART" id="SM00388">
    <property type="entry name" value="HisKA"/>
    <property type="match status" value="1"/>
</dbReference>
<dbReference type="PRINTS" id="PR00344">
    <property type="entry name" value="BCTRLSENSOR"/>
</dbReference>
<dbReference type="PROSITE" id="PS50109">
    <property type="entry name" value="HIS_KIN"/>
    <property type="match status" value="1"/>
</dbReference>
<dbReference type="InterPro" id="IPR003661">
    <property type="entry name" value="HisK_dim/P_dom"/>
</dbReference>
<dbReference type="Gene3D" id="3.30.565.10">
    <property type="entry name" value="Histidine kinase-like ATPase, C-terminal domain"/>
    <property type="match status" value="1"/>
</dbReference>
<protein>
    <recommendedName>
        <fullName evidence="2">histidine kinase</fullName>
        <ecNumber evidence="2">2.7.13.3</ecNumber>
    </recommendedName>
</protein>
<dbReference type="AlphaFoldDB" id="A0A2J0U741"/>
<accession>A0A2J0U741</accession>
<proteinExistence type="predicted"/>
<name>A0A2J0U741_STEMA</name>
<dbReference type="InterPro" id="IPR005467">
    <property type="entry name" value="His_kinase_dom"/>
</dbReference>
<dbReference type="GO" id="GO:0000155">
    <property type="term" value="F:phosphorelay sensor kinase activity"/>
    <property type="evidence" value="ECO:0007669"/>
    <property type="project" value="InterPro"/>
</dbReference>
<dbReference type="Pfam" id="PF00512">
    <property type="entry name" value="HisKA"/>
    <property type="match status" value="1"/>
</dbReference>
<feature type="transmembrane region" description="Helical" evidence="7">
    <location>
        <begin position="36"/>
        <end position="58"/>
    </location>
</feature>